<evidence type="ECO:0000259" key="3">
    <source>
        <dbReference type="Pfam" id="PF16344"/>
    </source>
</evidence>
<sequence length="348" mass="39176">MYTRGRKSRQIPMSEKQSLEWDLVHKIMAGSATAEELQQWEMLTARQAEYADLLHLLKNVEAKQRDITSPFYATDAWEQFRTRLPRTATVAELPRHRKIFPLRKIAAVAAAIAILAGAALFLLRREQIPEHHNAARFVTYTVPGGEQKLVTLPDGSRIWINAGSVLKIPAQWNDDAPREIWLEGESFFDVQPDAARPFTVHTNQTTIEVLGTSFNVDAYDQAPVAVTVATGKVRFSAANGRSVTLVQNQLAEMTRSGELRSGPADASVYSIWREGVLRFHDEPLPEVFRTLERRFNVKVKTKGNAGTGLYCTATFARGESLENILESFRHIYGLKITRNSEEIIIQSK</sequence>
<dbReference type="InterPro" id="IPR012373">
    <property type="entry name" value="Ferrdict_sens_TM"/>
</dbReference>
<gene>
    <name evidence="4" type="ORF">EG028_09195</name>
</gene>
<keyword evidence="1" id="KW-0812">Transmembrane</keyword>
<comment type="caution">
    <text evidence="4">The sequence shown here is derived from an EMBL/GenBank/DDBJ whole genome shotgun (WGS) entry which is preliminary data.</text>
</comment>
<feature type="transmembrane region" description="Helical" evidence="1">
    <location>
        <begin position="105"/>
        <end position="123"/>
    </location>
</feature>
<evidence type="ECO:0000313" key="5">
    <source>
        <dbReference type="Proteomes" id="UP000279089"/>
    </source>
</evidence>
<protein>
    <submittedName>
        <fullName evidence="4">FecR family protein</fullName>
    </submittedName>
</protein>
<dbReference type="EMBL" id="RMBX01000004">
    <property type="protein sequence ID" value="RPD41483.1"/>
    <property type="molecule type" value="Genomic_DNA"/>
</dbReference>
<dbReference type="PANTHER" id="PTHR30273:SF2">
    <property type="entry name" value="PROTEIN FECR"/>
    <property type="match status" value="1"/>
</dbReference>
<organism evidence="4 5">
    <name type="scientific">Chitinophaga barathri</name>
    <dbReference type="NCBI Taxonomy" id="1647451"/>
    <lineage>
        <taxon>Bacteria</taxon>
        <taxon>Pseudomonadati</taxon>
        <taxon>Bacteroidota</taxon>
        <taxon>Chitinophagia</taxon>
        <taxon>Chitinophagales</taxon>
        <taxon>Chitinophagaceae</taxon>
        <taxon>Chitinophaga</taxon>
    </lineage>
</organism>
<dbReference type="OrthoDB" id="643766at2"/>
<dbReference type="InterPro" id="IPR006860">
    <property type="entry name" value="FecR"/>
</dbReference>
<dbReference type="PIRSF" id="PIRSF018266">
    <property type="entry name" value="FecR"/>
    <property type="match status" value="1"/>
</dbReference>
<keyword evidence="1" id="KW-0472">Membrane</keyword>
<dbReference type="Proteomes" id="UP000279089">
    <property type="component" value="Unassembled WGS sequence"/>
</dbReference>
<dbReference type="Pfam" id="PF16344">
    <property type="entry name" value="FecR_C"/>
    <property type="match status" value="1"/>
</dbReference>
<feature type="domain" description="Protein FecR C-terminal" evidence="3">
    <location>
        <begin position="277"/>
        <end position="345"/>
    </location>
</feature>
<dbReference type="GO" id="GO:0016989">
    <property type="term" value="F:sigma factor antagonist activity"/>
    <property type="evidence" value="ECO:0007669"/>
    <property type="project" value="TreeGrafter"/>
</dbReference>
<accession>A0A3N4N1J5</accession>
<proteinExistence type="predicted"/>
<dbReference type="Pfam" id="PF04773">
    <property type="entry name" value="FecR"/>
    <property type="match status" value="1"/>
</dbReference>
<keyword evidence="5" id="KW-1185">Reference proteome</keyword>
<evidence type="ECO:0000313" key="4">
    <source>
        <dbReference type="EMBL" id="RPD41483.1"/>
    </source>
</evidence>
<evidence type="ECO:0000256" key="1">
    <source>
        <dbReference type="SAM" id="Phobius"/>
    </source>
</evidence>
<dbReference type="InterPro" id="IPR032508">
    <property type="entry name" value="FecR_C"/>
</dbReference>
<dbReference type="Gene3D" id="3.55.50.30">
    <property type="match status" value="1"/>
</dbReference>
<keyword evidence="1" id="KW-1133">Transmembrane helix</keyword>
<dbReference type="PANTHER" id="PTHR30273">
    <property type="entry name" value="PERIPLASMIC SIGNAL SENSOR AND SIGMA FACTOR ACTIVATOR FECR-RELATED"/>
    <property type="match status" value="1"/>
</dbReference>
<reference evidence="5" key="1">
    <citation type="submission" date="2018-11" db="EMBL/GenBank/DDBJ databases">
        <title>Chitinophaga lutea sp.nov., isolate from arsenic contaminated soil.</title>
        <authorList>
            <person name="Zong Y."/>
        </authorList>
    </citation>
    <scope>NUCLEOTIDE SEQUENCE [LARGE SCALE GENOMIC DNA]</scope>
    <source>
        <strain evidence="5">YLT18</strain>
    </source>
</reference>
<feature type="domain" description="FecR protein" evidence="2">
    <location>
        <begin position="139"/>
        <end position="234"/>
    </location>
</feature>
<name>A0A3N4N1J5_9BACT</name>
<evidence type="ECO:0000259" key="2">
    <source>
        <dbReference type="Pfam" id="PF04773"/>
    </source>
</evidence>
<dbReference type="AlphaFoldDB" id="A0A3N4N1J5"/>
<dbReference type="Gene3D" id="2.60.120.1440">
    <property type="match status" value="1"/>
</dbReference>